<evidence type="ECO:0000256" key="1">
    <source>
        <dbReference type="ARBA" id="ARBA00004651"/>
    </source>
</evidence>
<feature type="transmembrane region" description="Helical" evidence="6">
    <location>
        <begin position="95"/>
        <end position="113"/>
    </location>
</feature>
<dbReference type="PANTHER" id="PTHR35007:SF1">
    <property type="entry name" value="PILUS ASSEMBLY PROTEIN"/>
    <property type="match status" value="1"/>
</dbReference>
<evidence type="ECO:0000256" key="4">
    <source>
        <dbReference type="ARBA" id="ARBA00022989"/>
    </source>
</evidence>
<evidence type="ECO:0000256" key="3">
    <source>
        <dbReference type="ARBA" id="ARBA00022692"/>
    </source>
</evidence>
<dbReference type="GO" id="GO:0005886">
    <property type="term" value="C:plasma membrane"/>
    <property type="evidence" value="ECO:0007669"/>
    <property type="project" value="UniProtKB-SubCell"/>
</dbReference>
<dbReference type="Pfam" id="PF00482">
    <property type="entry name" value="T2SSF"/>
    <property type="match status" value="1"/>
</dbReference>
<keyword evidence="3 6" id="KW-0812">Transmembrane</keyword>
<evidence type="ECO:0000256" key="5">
    <source>
        <dbReference type="ARBA" id="ARBA00023136"/>
    </source>
</evidence>
<comment type="caution">
    <text evidence="8">The sequence shown here is derived from an EMBL/GenBank/DDBJ whole genome shotgun (WGS) entry which is preliminary data.</text>
</comment>
<dbReference type="Proteomes" id="UP000235616">
    <property type="component" value="Unassembled WGS sequence"/>
</dbReference>
<evidence type="ECO:0000256" key="2">
    <source>
        <dbReference type="ARBA" id="ARBA00022475"/>
    </source>
</evidence>
<feature type="transmembrane region" description="Helical" evidence="6">
    <location>
        <begin position="266"/>
        <end position="286"/>
    </location>
</feature>
<comment type="subcellular location">
    <subcellularLocation>
        <location evidence="1">Cell membrane</location>
        <topology evidence="1">Multi-pass membrane protein</topology>
    </subcellularLocation>
</comment>
<dbReference type="RefSeq" id="WP_102644524.1">
    <property type="nucleotide sequence ID" value="NZ_PNYA01000004.1"/>
</dbReference>
<feature type="transmembrane region" description="Helical" evidence="6">
    <location>
        <begin position="119"/>
        <end position="139"/>
    </location>
</feature>
<organism evidence="8 9">
    <name type="scientific">Trinickia dabaoshanensis</name>
    <dbReference type="NCBI Taxonomy" id="564714"/>
    <lineage>
        <taxon>Bacteria</taxon>
        <taxon>Pseudomonadati</taxon>
        <taxon>Pseudomonadota</taxon>
        <taxon>Betaproteobacteria</taxon>
        <taxon>Burkholderiales</taxon>
        <taxon>Burkholderiaceae</taxon>
        <taxon>Trinickia</taxon>
    </lineage>
</organism>
<proteinExistence type="predicted"/>
<reference evidence="8 9" key="1">
    <citation type="submission" date="2018-01" db="EMBL/GenBank/DDBJ databases">
        <title>Whole genome analyses suggest that Burkholderia sensu lato contains two further novel genera in the rhizoxinica-symbiotica group Mycetohabitans gen. nov., and Trinickia gen. nov.: implications for the evolution of diazotrophy and nodulation in the Burkholderiaceae.</title>
        <authorList>
            <person name="Estrada-de los Santos P."/>
            <person name="Palmer M."/>
            <person name="Chavez-Ramirez B."/>
            <person name="Beukes C."/>
            <person name="Steenkamp E.T."/>
            <person name="Hirsch A.M."/>
            <person name="Manyaka P."/>
            <person name="Maluk M."/>
            <person name="Lafos M."/>
            <person name="Crook M."/>
            <person name="Gross E."/>
            <person name="Simon M.F."/>
            <person name="Bueno dos Reis Junior F."/>
            <person name="Poole P.S."/>
            <person name="Venter S.N."/>
            <person name="James E.K."/>
        </authorList>
    </citation>
    <scope>NUCLEOTIDE SEQUENCE [LARGE SCALE GENOMIC DNA]</scope>
    <source>
        <strain evidence="8 9">GIMN1.004</strain>
    </source>
</reference>
<gene>
    <name evidence="8" type="ORF">C0Z18_06340</name>
</gene>
<evidence type="ECO:0000259" key="7">
    <source>
        <dbReference type="Pfam" id="PF00482"/>
    </source>
</evidence>
<keyword evidence="4 6" id="KW-1133">Transmembrane helix</keyword>
<feature type="transmembrane region" description="Helical" evidence="6">
    <location>
        <begin position="6"/>
        <end position="27"/>
    </location>
</feature>
<dbReference type="PANTHER" id="PTHR35007">
    <property type="entry name" value="INTEGRAL MEMBRANE PROTEIN-RELATED"/>
    <property type="match status" value="1"/>
</dbReference>
<sequence>MNTTFLGFAVLLFLATVLCIEGLYLFWVSRHGPEAKRIAARIELGSAAGQASATPLSILKDHKLSDSRWLVRVLTGAPGVQVIDRTLKQAGLKLTVGRFLGYTAGFAALGPVLGGLLHLALLVQLALACAFAVLPWLYVQRQRNQRLKQLERQLPDAADLIARALRAGHSFASALGMLAEELADPLGAEFRIVFDEINFGVSMNKALYNLTERVPIDDLRYFVIAVLIQRESGGNLAEILGNIGFIIRERLKLFGKIRALSAEGRLSAWILALLPFVVIGVLSVLSPNFMKIFWTDTAAEKLAGICLGMMAIGILWMRKIVRIRV</sequence>
<dbReference type="OrthoDB" id="597333at2"/>
<feature type="domain" description="Type II secretion system protein GspF" evidence="7">
    <location>
        <begin position="158"/>
        <end position="282"/>
    </location>
</feature>
<dbReference type="Gene3D" id="1.20.81.30">
    <property type="entry name" value="Type II secretion system (T2SS), domain F"/>
    <property type="match status" value="1"/>
</dbReference>
<feature type="transmembrane region" description="Helical" evidence="6">
    <location>
        <begin position="298"/>
        <end position="317"/>
    </location>
</feature>
<keyword evidence="5 6" id="KW-0472">Membrane</keyword>
<protein>
    <submittedName>
        <fullName evidence="8">Pilus assembly protein TadB</fullName>
    </submittedName>
</protein>
<evidence type="ECO:0000313" key="8">
    <source>
        <dbReference type="EMBL" id="PMS22124.1"/>
    </source>
</evidence>
<evidence type="ECO:0000313" key="9">
    <source>
        <dbReference type="Proteomes" id="UP000235616"/>
    </source>
</evidence>
<keyword evidence="9" id="KW-1185">Reference proteome</keyword>
<evidence type="ECO:0000256" key="6">
    <source>
        <dbReference type="SAM" id="Phobius"/>
    </source>
</evidence>
<dbReference type="EMBL" id="PNYA01000004">
    <property type="protein sequence ID" value="PMS22124.1"/>
    <property type="molecule type" value="Genomic_DNA"/>
</dbReference>
<name>A0A2N7VY87_9BURK</name>
<accession>A0A2N7VY87</accession>
<keyword evidence="2" id="KW-1003">Cell membrane</keyword>
<dbReference type="InterPro" id="IPR042094">
    <property type="entry name" value="T2SS_GspF_sf"/>
</dbReference>
<dbReference type="AlphaFoldDB" id="A0A2N7VY87"/>
<dbReference type="InterPro" id="IPR018076">
    <property type="entry name" value="T2SS_GspF_dom"/>
</dbReference>